<dbReference type="InterPro" id="IPR027304">
    <property type="entry name" value="Trigger_fact/SurA_dom_sf"/>
</dbReference>
<evidence type="ECO:0000256" key="1">
    <source>
        <dbReference type="ARBA" id="ARBA00004382"/>
    </source>
</evidence>
<keyword evidence="11 14" id="KW-0413">Isomerase</keyword>
<dbReference type="InterPro" id="IPR023058">
    <property type="entry name" value="PPIase_PpiC_CS"/>
</dbReference>
<dbReference type="eggNOG" id="COG0760">
    <property type="taxonomic scope" value="Bacteria"/>
</dbReference>
<reference evidence="14 15" key="2">
    <citation type="journal article" date="2014" name="Genome Announc.">
        <title>Complete Genome Sequence of the Subsurface, Mesophilic Sulfate-Reducing Bacterium Desulfovibrio aespoeensis Aspo-2.</title>
        <authorList>
            <person name="Pedersen K."/>
            <person name="Bengtsson A."/>
            <person name="Edlund J."/>
            <person name="Rabe L."/>
            <person name="Hazen T."/>
            <person name="Chakraborty R."/>
            <person name="Goodwin L."/>
            <person name="Shapiro N."/>
        </authorList>
    </citation>
    <scope>NUCLEOTIDE SEQUENCE [LARGE SCALE GENOMIC DNA]</scope>
    <source>
        <strain evidence="15">ATCC 700646 / DSM 10631 / Aspo-2</strain>
    </source>
</reference>
<dbReference type="GO" id="GO:0005886">
    <property type="term" value="C:plasma membrane"/>
    <property type="evidence" value="ECO:0007669"/>
    <property type="project" value="UniProtKB-SubCell"/>
</dbReference>
<evidence type="ECO:0000313" key="15">
    <source>
        <dbReference type="Proteomes" id="UP000002191"/>
    </source>
</evidence>
<sequence>MLEIMRENASGWIVKILFGIIIVVFVFAFGMSGLETGQDPILATVNDQIITRAEFEDAFQRAAEGVRTANPDVTPAQLQDPQFKQMVLGELINSRLLLHEAARLGISASDEEVFAAITRQSYFWNQAGAFDRDIYMAALRSIRMTPALFEANFKNEMIAGKVQDMVRKTGVATPEQARQIFDWVGEEVRVDYILSSPAAFAPQVRVDAKEVDEFYASNQDKFMVPEQVRIRYLAFTPKDLAARQEVSDPEIDAYFAANSASMKQEEQVKASHLLIMTSDSDSDEEQAEARKKIDAAYAKAKAGGDFATLARQNSEGPSAAGGGDLGWFGRGDMVPEFEQAAFSTPKGQVSEPVRTQFGWHIIYVEDRKEARELALDEVRKDIAIAIAEEKAAERVTDLLDQAMDRLVSGMTLDAVADELGMLAVTSSPLPEQGLVQNFGLTPEAATVVMDIQKNESHKTPLSINGGYMLVEKVEDIPAAPLPIDEVRDAIEGAITQQKAAALAMTEAQEILAQLTGPDSAEAAARYAARIKTSEPFDRQGNVPALGQSQALAEAAFGSAGKEWLPQPFAMQQGIIVARLSEVIPASEETWAEQKDAWIDQASQNYQLEVLNAYMTGLRQQADIEITRPDLLN</sequence>
<dbReference type="KEGG" id="das:Daes_3039"/>
<keyword evidence="11" id="KW-0697">Rotamase</keyword>
<dbReference type="Pfam" id="PF13624">
    <property type="entry name" value="SurA_N_3"/>
    <property type="match status" value="1"/>
</dbReference>
<keyword evidence="6 12" id="KW-0472">Membrane</keyword>
<evidence type="ECO:0000256" key="7">
    <source>
        <dbReference type="ARBA" id="ARBA00023186"/>
    </source>
</evidence>
<keyword evidence="5 12" id="KW-1133">Transmembrane helix</keyword>
<comment type="similarity">
    <text evidence="8">Belongs to the PpiD chaperone family.</text>
</comment>
<reference evidence="15" key="1">
    <citation type="submission" date="2010-12" db="EMBL/GenBank/DDBJ databases">
        <title>Complete sequence of Desulfovibrio aespoeensis Aspo-2.</title>
        <authorList>
            <consortium name="US DOE Joint Genome Institute"/>
            <person name="Lucas S."/>
            <person name="Copeland A."/>
            <person name="Lapidus A."/>
            <person name="Cheng J.-F."/>
            <person name="Goodwin L."/>
            <person name="Pitluck S."/>
            <person name="Chertkov O."/>
            <person name="Misra M."/>
            <person name="Detter J.C."/>
            <person name="Han C."/>
            <person name="Tapia R."/>
            <person name="Land M."/>
            <person name="Hauser L."/>
            <person name="Kyrpides N."/>
            <person name="Ivanova N."/>
            <person name="Ovchinnikova G."/>
            <person name="Pedersen K."/>
            <person name="Jagevall S."/>
            <person name="Hazen T."/>
            <person name="Woyke T."/>
        </authorList>
    </citation>
    <scope>NUCLEOTIDE SEQUENCE [LARGE SCALE GENOMIC DNA]</scope>
    <source>
        <strain evidence="15">ATCC 700646 / DSM 10631 / Aspo-2</strain>
    </source>
</reference>
<dbReference type="InterPro" id="IPR052029">
    <property type="entry name" value="PpiD_chaperone"/>
</dbReference>
<dbReference type="STRING" id="643562.Daes_3039"/>
<feature type="transmembrane region" description="Helical" evidence="12">
    <location>
        <begin position="12"/>
        <end position="34"/>
    </location>
</feature>
<evidence type="ECO:0000256" key="3">
    <source>
        <dbReference type="ARBA" id="ARBA00022519"/>
    </source>
</evidence>
<dbReference type="PANTHER" id="PTHR47529:SF1">
    <property type="entry name" value="PERIPLASMIC CHAPERONE PPID"/>
    <property type="match status" value="1"/>
</dbReference>
<evidence type="ECO:0000256" key="11">
    <source>
        <dbReference type="PROSITE-ProRule" id="PRU00278"/>
    </source>
</evidence>
<dbReference type="InterPro" id="IPR046357">
    <property type="entry name" value="PPIase_dom_sf"/>
</dbReference>
<evidence type="ECO:0000313" key="14">
    <source>
        <dbReference type="EMBL" id="ADU64032.1"/>
    </source>
</evidence>
<comment type="subcellular location">
    <subcellularLocation>
        <location evidence="1">Cell inner membrane</location>
        <topology evidence="1">Single-pass type II membrane protein</topology>
        <orientation evidence="1">Periplasmic side</orientation>
    </subcellularLocation>
</comment>
<name>E6VZV0_PSEA9</name>
<organism evidence="14 15">
    <name type="scientific">Pseudodesulfovibrio aespoeensis (strain ATCC 700646 / DSM 10631 / Aspo-2)</name>
    <name type="common">Desulfovibrio aespoeensis</name>
    <dbReference type="NCBI Taxonomy" id="643562"/>
    <lineage>
        <taxon>Bacteria</taxon>
        <taxon>Pseudomonadati</taxon>
        <taxon>Thermodesulfobacteriota</taxon>
        <taxon>Desulfovibrionia</taxon>
        <taxon>Desulfovibrionales</taxon>
        <taxon>Desulfovibrionaceae</taxon>
    </lineage>
</organism>
<dbReference type="PROSITE" id="PS50198">
    <property type="entry name" value="PPIC_PPIASE_2"/>
    <property type="match status" value="1"/>
</dbReference>
<evidence type="ECO:0000256" key="10">
    <source>
        <dbReference type="ARBA" id="ARBA00042775"/>
    </source>
</evidence>
<evidence type="ECO:0000256" key="4">
    <source>
        <dbReference type="ARBA" id="ARBA00022692"/>
    </source>
</evidence>
<keyword evidence="15" id="KW-1185">Reference proteome</keyword>
<feature type="domain" description="PpiC" evidence="13">
    <location>
        <begin position="265"/>
        <end position="366"/>
    </location>
</feature>
<keyword evidence="4 12" id="KW-0812">Transmembrane</keyword>
<dbReference type="AlphaFoldDB" id="E6VZV0"/>
<dbReference type="EMBL" id="CP002431">
    <property type="protein sequence ID" value="ADU64032.1"/>
    <property type="molecule type" value="Genomic_DNA"/>
</dbReference>
<keyword evidence="7" id="KW-0143">Chaperone</keyword>
<dbReference type="SUPFAM" id="SSF109998">
    <property type="entry name" value="Triger factor/SurA peptide-binding domain-like"/>
    <property type="match status" value="1"/>
</dbReference>
<proteinExistence type="inferred from homology"/>
<dbReference type="PANTHER" id="PTHR47529">
    <property type="entry name" value="PEPTIDYL-PROLYL CIS-TRANS ISOMERASE D"/>
    <property type="match status" value="1"/>
</dbReference>
<evidence type="ECO:0000256" key="5">
    <source>
        <dbReference type="ARBA" id="ARBA00022989"/>
    </source>
</evidence>
<evidence type="ECO:0000256" key="9">
    <source>
        <dbReference type="ARBA" id="ARBA00040743"/>
    </source>
</evidence>
<dbReference type="Gene3D" id="1.10.4030.10">
    <property type="entry name" value="Porin chaperone SurA, peptide-binding domain"/>
    <property type="match status" value="1"/>
</dbReference>
<accession>E6VZV0</accession>
<dbReference type="OrthoDB" id="9812372at2"/>
<dbReference type="RefSeq" id="WP_013515933.1">
    <property type="nucleotide sequence ID" value="NC_014844.1"/>
</dbReference>
<dbReference type="HOGENOM" id="CLU_023843_1_0_7"/>
<dbReference type="InterPro" id="IPR000297">
    <property type="entry name" value="PPIase_PpiC"/>
</dbReference>
<dbReference type="PROSITE" id="PS01096">
    <property type="entry name" value="PPIC_PPIASE_1"/>
    <property type="match status" value="1"/>
</dbReference>
<evidence type="ECO:0000256" key="12">
    <source>
        <dbReference type="SAM" id="Phobius"/>
    </source>
</evidence>
<evidence type="ECO:0000256" key="8">
    <source>
        <dbReference type="ARBA" id="ARBA00038408"/>
    </source>
</evidence>
<dbReference type="Pfam" id="PF13616">
    <property type="entry name" value="Rotamase_3"/>
    <property type="match status" value="1"/>
</dbReference>
<dbReference type="SUPFAM" id="SSF54534">
    <property type="entry name" value="FKBP-like"/>
    <property type="match status" value="1"/>
</dbReference>
<dbReference type="Gene3D" id="3.10.50.40">
    <property type="match status" value="1"/>
</dbReference>
<evidence type="ECO:0000256" key="2">
    <source>
        <dbReference type="ARBA" id="ARBA00022475"/>
    </source>
</evidence>
<dbReference type="Proteomes" id="UP000002191">
    <property type="component" value="Chromosome"/>
</dbReference>
<protein>
    <recommendedName>
        <fullName evidence="9">Periplasmic chaperone PpiD</fullName>
    </recommendedName>
    <alternativeName>
        <fullName evidence="10">Periplasmic folding chaperone</fullName>
    </alternativeName>
</protein>
<evidence type="ECO:0000259" key="13">
    <source>
        <dbReference type="PROSITE" id="PS50198"/>
    </source>
</evidence>
<evidence type="ECO:0000256" key="6">
    <source>
        <dbReference type="ARBA" id="ARBA00023136"/>
    </source>
</evidence>
<keyword evidence="2" id="KW-1003">Cell membrane</keyword>
<gene>
    <name evidence="14" type="ordered locus">Daes_3039</name>
</gene>
<keyword evidence="3" id="KW-0997">Cell inner membrane</keyword>
<dbReference type="GO" id="GO:0003755">
    <property type="term" value="F:peptidyl-prolyl cis-trans isomerase activity"/>
    <property type="evidence" value="ECO:0007669"/>
    <property type="project" value="UniProtKB-KW"/>
</dbReference>